<name>A0AAV2TXP4_CALDB</name>
<comment type="caution">
    <text evidence="2">The sequence shown here is derived from an EMBL/GenBank/DDBJ whole genome shotgun (WGS) entry which is preliminary data.</text>
</comment>
<proteinExistence type="predicted"/>
<reference evidence="2" key="1">
    <citation type="submission" date="2024-06" db="EMBL/GenBank/DDBJ databases">
        <authorList>
            <person name="Liu X."/>
            <person name="Lenzi L."/>
            <person name="Haldenby T S."/>
            <person name="Uol C."/>
        </authorList>
    </citation>
    <scope>NUCLEOTIDE SEQUENCE</scope>
</reference>
<organism evidence="2 3">
    <name type="scientific">Calicophoron daubneyi</name>
    <name type="common">Rumen fluke</name>
    <name type="synonym">Paramphistomum daubneyi</name>
    <dbReference type="NCBI Taxonomy" id="300641"/>
    <lineage>
        <taxon>Eukaryota</taxon>
        <taxon>Metazoa</taxon>
        <taxon>Spiralia</taxon>
        <taxon>Lophotrochozoa</taxon>
        <taxon>Platyhelminthes</taxon>
        <taxon>Trematoda</taxon>
        <taxon>Digenea</taxon>
        <taxon>Plagiorchiida</taxon>
        <taxon>Pronocephalata</taxon>
        <taxon>Paramphistomoidea</taxon>
        <taxon>Paramphistomidae</taxon>
        <taxon>Calicophoron</taxon>
    </lineage>
</organism>
<feature type="region of interest" description="Disordered" evidence="1">
    <location>
        <begin position="122"/>
        <end position="158"/>
    </location>
</feature>
<evidence type="ECO:0000256" key="1">
    <source>
        <dbReference type="SAM" id="MobiDB-lite"/>
    </source>
</evidence>
<dbReference type="AlphaFoldDB" id="A0AAV2TXP4"/>
<evidence type="ECO:0000313" key="3">
    <source>
        <dbReference type="Proteomes" id="UP001497525"/>
    </source>
</evidence>
<evidence type="ECO:0000313" key="2">
    <source>
        <dbReference type="EMBL" id="CAL5141483.1"/>
    </source>
</evidence>
<dbReference type="Proteomes" id="UP001497525">
    <property type="component" value="Unassembled WGS sequence"/>
</dbReference>
<protein>
    <submittedName>
        <fullName evidence="2">Uncharacterized protein</fullName>
    </submittedName>
</protein>
<gene>
    <name evidence="2" type="ORF">CDAUBV1_LOCUS16722</name>
</gene>
<feature type="compositionally biased region" description="Acidic residues" evidence="1">
    <location>
        <begin position="122"/>
        <end position="141"/>
    </location>
</feature>
<dbReference type="EMBL" id="CAXLJL010000878">
    <property type="protein sequence ID" value="CAL5141483.1"/>
    <property type="molecule type" value="Genomic_DNA"/>
</dbReference>
<sequence>MADNNQQRGAERKNAMKKLRKLIERTTMCVNYMLRLNVFLEEQYEELAGPSVPKVSKGIQFPEVRFFNERRESECSTRNFECHSAPSPHFHGCRSSSGSDIMEPQDRYLRRLMRQMAGDIEEAVEADEGSSTDDLPSLEETAELRPRNSRRRRRDDDWDTEIVSHETSLCKKHRT</sequence>
<accession>A0AAV2TXP4</accession>